<keyword evidence="6 8" id="KW-1133">Transmembrane helix</keyword>
<dbReference type="AlphaFoldDB" id="A0A2U8GLL6"/>
<feature type="transmembrane region" description="Helical" evidence="8">
    <location>
        <begin position="74"/>
        <end position="95"/>
    </location>
</feature>
<dbReference type="EMBL" id="CP022187">
    <property type="protein sequence ID" value="AWI74374.1"/>
    <property type="molecule type" value="Genomic_DNA"/>
</dbReference>
<feature type="transmembrane region" description="Helical" evidence="8">
    <location>
        <begin position="133"/>
        <end position="156"/>
    </location>
</feature>
<dbReference type="PANTHER" id="PTHR30269:SF37">
    <property type="entry name" value="MEMBRANE TRANSPORTER PROTEIN"/>
    <property type="match status" value="1"/>
</dbReference>
<evidence type="ECO:0000313" key="10">
    <source>
        <dbReference type="Proteomes" id="UP000244930"/>
    </source>
</evidence>
<feature type="transmembrane region" description="Helical" evidence="8">
    <location>
        <begin position="7"/>
        <end position="34"/>
    </location>
</feature>
<sequence>MSIEHLTALMFVIAIATYIQTVTGFGLGMIVMGATSGFELAPVPVVAAVVSLITLVNSAVALPGRMHLVDWRAAGAVLLGVIPSIVAGVLLLNYLNSAASIILKLLLGAVITYSGVVFALRPTQHAERSPDRGFFVCGLFSGLFGGLFGMAGPPAIFHFYRQPMDLAVVRHMLLLVFAFTSATRTVYLGINGELTREIWILAAIAALLVALATAAGRHYPPPLAQVTMRRIAFGILILIGAGLVVSALSELAF</sequence>
<feature type="transmembrane region" description="Helical" evidence="8">
    <location>
        <begin position="101"/>
        <end position="121"/>
    </location>
</feature>
<dbReference type="InterPro" id="IPR002781">
    <property type="entry name" value="TM_pro_TauE-like"/>
</dbReference>
<accession>A0A2U8GLL6</accession>
<evidence type="ECO:0000256" key="1">
    <source>
        <dbReference type="ARBA" id="ARBA00004651"/>
    </source>
</evidence>
<keyword evidence="10" id="KW-1185">Reference proteome</keyword>
<keyword evidence="7 8" id="KW-0472">Membrane</keyword>
<evidence type="ECO:0000256" key="5">
    <source>
        <dbReference type="ARBA" id="ARBA00022692"/>
    </source>
</evidence>
<proteinExistence type="inferred from homology"/>
<dbReference type="KEGG" id="acom:CEW83_03345"/>
<organism evidence="9 10">
    <name type="scientific">Parazoarcus communis</name>
    <dbReference type="NCBI Taxonomy" id="41977"/>
    <lineage>
        <taxon>Bacteria</taxon>
        <taxon>Pseudomonadati</taxon>
        <taxon>Pseudomonadota</taxon>
        <taxon>Betaproteobacteria</taxon>
        <taxon>Rhodocyclales</taxon>
        <taxon>Zoogloeaceae</taxon>
        <taxon>Parazoarcus</taxon>
    </lineage>
</organism>
<evidence type="ECO:0000256" key="2">
    <source>
        <dbReference type="ARBA" id="ARBA00009142"/>
    </source>
</evidence>
<dbReference type="RefSeq" id="WP_108948082.1">
    <property type="nucleotide sequence ID" value="NZ_CP022187.1"/>
</dbReference>
<evidence type="ECO:0000256" key="3">
    <source>
        <dbReference type="ARBA" id="ARBA00022448"/>
    </source>
</evidence>
<dbReference type="Pfam" id="PF01925">
    <property type="entry name" value="TauE"/>
    <property type="match status" value="1"/>
</dbReference>
<keyword evidence="5 8" id="KW-0812">Transmembrane</keyword>
<feature type="transmembrane region" description="Helical" evidence="8">
    <location>
        <begin position="231"/>
        <end position="252"/>
    </location>
</feature>
<dbReference type="GO" id="GO:0005886">
    <property type="term" value="C:plasma membrane"/>
    <property type="evidence" value="ECO:0007669"/>
    <property type="project" value="UniProtKB-SubCell"/>
</dbReference>
<name>A0A2U8GLL6_9RHOO</name>
<dbReference type="Proteomes" id="UP000244930">
    <property type="component" value="Chromosome"/>
</dbReference>
<evidence type="ECO:0000256" key="4">
    <source>
        <dbReference type="ARBA" id="ARBA00022475"/>
    </source>
</evidence>
<protein>
    <recommendedName>
        <fullName evidence="8">Probable membrane transporter protein</fullName>
    </recommendedName>
</protein>
<evidence type="ECO:0000313" key="9">
    <source>
        <dbReference type="EMBL" id="AWI74374.1"/>
    </source>
</evidence>
<comment type="subcellular location">
    <subcellularLocation>
        <location evidence="1 8">Cell membrane</location>
        <topology evidence="1 8">Multi-pass membrane protein</topology>
    </subcellularLocation>
</comment>
<feature type="transmembrane region" description="Helical" evidence="8">
    <location>
        <begin position="168"/>
        <end position="187"/>
    </location>
</feature>
<feature type="transmembrane region" description="Helical" evidence="8">
    <location>
        <begin position="199"/>
        <end position="219"/>
    </location>
</feature>
<evidence type="ECO:0000256" key="7">
    <source>
        <dbReference type="ARBA" id="ARBA00023136"/>
    </source>
</evidence>
<keyword evidence="4 8" id="KW-1003">Cell membrane</keyword>
<evidence type="ECO:0000256" key="8">
    <source>
        <dbReference type="RuleBase" id="RU363041"/>
    </source>
</evidence>
<dbReference type="PANTHER" id="PTHR30269">
    <property type="entry name" value="TRANSMEMBRANE PROTEIN YFCA"/>
    <property type="match status" value="1"/>
</dbReference>
<evidence type="ECO:0000256" key="6">
    <source>
        <dbReference type="ARBA" id="ARBA00022989"/>
    </source>
</evidence>
<gene>
    <name evidence="9" type="ORF">CEW83_03345</name>
</gene>
<feature type="transmembrane region" description="Helical" evidence="8">
    <location>
        <begin position="40"/>
        <end position="62"/>
    </location>
</feature>
<keyword evidence="3" id="KW-0813">Transport</keyword>
<reference evidence="9 10" key="1">
    <citation type="submission" date="2017-06" db="EMBL/GenBank/DDBJ databases">
        <title>Azoarcus.</title>
        <authorList>
            <person name="Woo J.-H."/>
            <person name="Kim H.-S."/>
        </authorList>
    </citation>
    <scope>NUCLEOTIDE SEQUENCE [LARGE SCALE GENOMIC DNA]</scope>
    <source>
        <strain evidence="9 10">TSPY31</strain>
    </source>
</reference>
<comment type="similarity">
    <text evidence="2 8">Belongs to the 4-toluene sulfonate uptake permease (TSUP) (TC 2.A.102) family.</text>
</comment>
<dbReference type="InterPro" id="IPR052017">
    <property type="entry name" value="TSUP"/>
</dbReference>